<dbReference type="AlphaFoldDB" id="A0A098EJP0"/>
<name>A0A098EJP0_9BACL</name>
<keyword evidence="3" id="KW-1185">Reference proteome</keyword>
<sequence length="41" mass="5168">MIEFVYDVIMFLIFSLDLYLINFQMLKHWIIYIIMKLRPKD</sequence>
<keyword evidence="1" id="KW-0812">Transmembrane</keyword>
<organism evidence="2 3">
    <name type="scientific">Planococcus massiliensis</name>
    <dbReference type="NCBI Taxonomy" id="1499687"/>
    <lineage>
        <taxon>Bacteria</taxon>
        <taxon>Bacillati</taxon>
        <taxon>Bacillota</taxon>
        <taxon>Bacilli</taxon>
        <taxon>Bacillales</taxon>
        <taxon>Caryophanaceae</taxon>
        <taxon>Planococcus</taxon>
    </lineage>
</organism>
<keyword evidence="1" id="KW-1133">Transmembrane helix</keyword>
<dbReference type="EMBL" id="CCXS01000001">
    <property type="protein sequence ID" value="CEG22037.1"/>
    <property type="molecule type" value="Genomic_DNA"/>
</dbReference>
<dbReference type="Proteomes" id="UP000043699">
    <property type="component" value="Unassembled WGS sequence"/>
</dbReference>
<accession>A0A098EJP0</accession>
<feature type="transmembrane region" description="Helical" evidence="1">
    <location>
        <begin position="6"/>
        <end position="26"/>
    </location>
</feature>
<evidence type="ECO:0000313" key="3">
    <source>
        <dbReference type="Proteomes" id="UP000043699"/>
    </source>
</evidence>
<proteinExistence type="predicted"/>
<keyword evidence="1" id="KW-0472">Membrane</keyword>
<protein>
    <submittedName>
        <fullName evidence="2">Uncharacterized protein</fullName>
    </submittedName>
</protein>
<gene>
    <name evidence="2" type="ORF">BN1080_00957</name>
</gene>
<evidence type="ECO:0000256" key="1">
    <source>
        <dbReference type="SAM" id="Phobius"/>
    </source>
</evidence>
<evidence type="ECO:0000313" key="2">
    <source>
        <dbReference type="EMBL" id="CEG22037.1"/>
    </source>
</evidence>
<reference evidence="2 3" key="1">
    <citation type="submission" date="2014-09" db="EMBL/GenBank/DDBJ databases">
        <authorList>
            <person name="Urmite Genomes Urmite Genomes"/>
        </authorList>
    </citation>
    <scope>NUCLEOTIDE SEQUENCE [LARGE SCALE GENOMIC DNA]</scope>
    <source>
        <strain evidence="2 3">ES2</strain>
    </source>
</reference>